<dbReference type="OMA" id="YSTQRYE"/>
<keyword evidence="9" id="KW-0472">Membrane</keyword>
<feature type="domain" description="Cadherin" evidence="13">
    <location>
        <begin position="127"/>
        <end position="239"/>
    </location>
</feature>
<dbReference type="Proteomes" id="UP000887565">
    <property type="component" value="Unplaced"/>
</dbReference>
<feature type="domain" description="Cadherin" evidence="13">
    <location>
        <begin position="253"/>
        <end position="442"/>
    </location>
</feature>
<feature type="chain" id="PRO_5037218090" evidence="12">
    <location>
        <begin position="24"/>
        <end position="580"/>
    </location>
</feature>
<sequence length="580" mass="64384">MGHVVESALILLVVLIFCNFCSNDQQIRFTVYENAAVGTLIGNLNGNNDRKSSGSPVTFLLVHPPENQIDQTFDIDQTSGEIRTKKLLDYEMKKSYIFLAIPTDGSSIAKRISIDILDINDNRPEFLVKTAEIQLSESLKLNSEISLTPAVDLDDGVYGIHNYEIVSGNINQTFDLAYDKDSSSLNSYLNLILNFELDREIVDRYELLVRCYDGGQPSLTDDMLVKISVLDANDNAPIFEKNEYRAEFSGIIGQEILKIKATDRDIGVNGQILYSLVENHDFVRNFHINKHDGSLSLKNALSIDSIESFDIIVAAKDQGSPSLQSTASVELLKQKFDLKSLNIKFRNFTVPEDISPGKAITCFEVDLPLGSYNLSLINAEKKFNLKSSTAKSYCIVTNSSFDREQKAAYHPKIIIIDFGANQTYTSSFDLKISDVNDNEPRFTSPEYETNLQENSAPGTSVFKMMAADPDEGLNGRIFYSIENAGADPGVDLFDIDPNSGLICIKNNYSNNGAITINCDVNSKIELRIKARDMGTPPKFSVSKLSVNMLSVNDNAPIFDRPIYNVTIKEDAAVGTCFLQV</sequence>
<dbReference type="PROSITE" id="PS50268">
    <property type="entry name" value="CADHERIN_2"/>
    <property type="match status" value="4"/>
</dbReference>
<evidence type="ECO:0000256" key="10">
    <source>
        <dbReference type="ARBA" id="ARBA00023180"/>
    </source>
</evidence>
<dbReference type="InterPro" id="IPR020894">
    <property type="entry name" value="Cadherin_CS"/>
</dbReference>
<dbReference type="FunFam" id="2.60.40.60:FF:000007">
    <property type="entry name" value="Protocadherin alpha 2"/>
    <property type="match status" value="1"/>
</dbReference>
<dbReference type="Pfam" id="PF00028">
    <property type="entry name" value="Cadherin"/>
    <property type="match status" value="4"/>
</dbReference>
<dbReference type="PROSITE" id="PS00232">
    <property type="entry name" value="CADHERIN_1"/>
    <property type="match status" value="2"/>
</dbReference>
<feature type="signal peptide" evidence="12">
    <location>
        <begin position="1"/>
        <end position="23"/>
    </location>
</feature>
<dbReference type="GO" id="GO:0007156">
    <property type="term" value="P:homophilic cell adhesion via plasma membrane adhesion molecules"/>
    <property type="evidence" value="ECO:0007669"/>
    <property type="project" value="InterPro"/>
</dbReference>
<proteinExistence type="predicted"/>
<keyword evidence="14" id="KW-1185">Reference proteome</keyword>
<keyword evidence="5" id="KW-0677">Repeat</keyword>
<evidence type="ECO:0000256" key="2">
    <source>
        <dbReference type="ARBA" id="ARBA00022475"/>
    </source>
</evidence>
<comment type="subcellular location">
    <subcellularLocation>
        <location evidence="1">Cell membrane</location>
        <topology evidence="1">Single-pass type I membrane protein</topology>
    </subcellularLocation>
</comment>
<evidence type="ECO:0000256" key="11">
    <source>
        <dbReference type="PROSITE-ProRule" id="PRU00043"/>
    </source>
</evidence>
<dbReference type="InterPro" id="IPR015919">
    <property type="entry name" value="Cadherin-like_sf"/>
</dbReference>
<keyword evidence="6 11" id="KW-0106">Calcium</keyword>
<evidence type="ECO:0000256" key="9">
    <source>
        <dbReference type="ARBA" id="ARBA00023136"/>
    </source>
</evidence>
<name>A0A915J6Q8_ROMCU</name>
<dbReference type="InterPro" id="IPR002126">
    <property type="entry name" value="Cadherin-like_dom"/>
</dbReference>
<evidence type="ECO:0000256" key="8">
    <source>
        <dbReference type="ARBA" id="ARBA00022989"/>
    </source>
</evidence>
<evidence type="ECO:0000256" key="5">
    <source>
        <dbReference type="ARBA" id="ARBA00022737"/>
    </source>
</evidence>
<keyword evidence="4 12" id="KW-0732">Signal</keyword>
<dbReference type="WBParaSite" id="nRc.2.0.1.t22152-RA">
    <property type="protein sequence ID" value="nRc.2.0.1.t22152-RA"/>
    <property type="gene ID" value="nRc.2.0.1.g22152"/>
</dbReference>
<evidence type="ECO:0000256" key="12">
    <source>
        <dbReference type="SAM" id="SignalP"/>
    </source>
</evidence>
<reference evidence="15" key="1">
    <citation type="submission" date="2022-11" db="UniProtKB">
        <authorList>
            <consortium name="WormBaseParasite"/>
        </authorList>
    </citation>
    <scope>IDENTIFICATION</scope>
</reference>
<dbReference type="GO" id="GO:0007163">
    <property type="term" value="P:establishment or maintenance of cell polarity"/>
    <property type="evidence" value="ECO:0007669"/>
    <property type="project" value="UniProtKB-ARBA"/>
</dbReference>
<evidence type="ECO:0000259" key="13">
    <source>
        <dbReference type="PROSITE" id="PS50268"/>
    </source>
</evidence>
<evidence type="ECO:0000256" key="4">
    <source>
        <dbReference type="ARBA" id="ARBA00022729"/>
    </source>
</evidence>
<evidence type="ECO:0000256" key="1">
    <source>
        <dbReference type="ARBA" id="ARBA00004251"/>
    </source>
</evidence>
<feature type="domain" description="Cadherin" evidence="13">
    <location>
        <begin position="23"/>
        <end position="126"/>
    </location>
</feature>
<evidence type="ECO:0000256" key="3">
    <source>
        <dbReference type="ARBA" id="ARBA00022692"/>
    </source>
</evidence>
<evidence type="ECO:0000313" key="14">
    <source>
        <dbReference type="Proteomes" id="UP000887565"/>
    </source>
</evidence>
<keyword evidence="2" id="KW-1003">Cell membrane</keyword>
<organism evidence="14 15">
    <name type="scientific">Romanomermis culicivorax</name>
    <name type="common">Nematode worm</name>
    <dbReference type="NCBI Taxonomy" id="13658"/>
    <lineage>
        <taxon>Eukaryota</taxon>
        <taxon>Metazoa</taxon>
        <taxon>Ecdysozoa</taxon>
        <taxon>Nematoda</taxon>
        <taxon>Enoplea</taxon>
        <taxon>Dorylaimia</taxon>
        <taxon>Mermithida</taxon>
        <taxon>Mermithoidea</taxon>
        <taxon>Mermithidae</taxon>
        <taxon>Romanomermis</taxon>
    </lineage>
</organism>
<evidence type="ECO:0000256" key="7">
    <source>
        <dbReference type="ARBA" id="ARBA00022889"/>
    </source>
</evidence>
<dbReference type="PANTHER" id="PTHR24026:SF136">
    <property type="entry name" value="PROTOCADHERIN-23"/>
    <property type="match status" value="1"/>
</dbReference>
<feature type="domain" description="Cadherin" evidence="13">
    <location>
        <begin position="443"/>
        <end position="558"/>
    </location>
</feature>
<dbReference type="SUPFAM" id="SSF49313">
    <property type="entry name" value="Cadherin-like"/>
    <property type="match status" value="5"/>
</dbReference>
<evidence type="ECO:0000313" key="15">
    <source>
        <dbReference type="WBParaSite" id="nRc.2.0.1.t22152-RA"/>
    </source>
</evidence>
<dbReference type="PRINTS" id="PR00205">
    <property type="entry name" value="CADHERIN"/>
</dbReference>
<evidence type="ECO:0000256" key="6">
    <source>
        <dbReference type="ARBA" id="ARBA00022837"/>
    </source>
</evidence>
<dbReference type="CDD" id="cd11304">
    <property type="entry name" value="Cadherin_repeat"/>
    <property type="match status" value="4"/>
</dbReference>
<dbReference type="GO" id="GO:0005509">
    <property type="term" value="F:calcium ion binding"/>
    <property type="evidence" value="ECO:0007669"/>
    <property type="project" value="UniProtKB-UniRule"/>
</dbReference>
<dbReference type="AlphaFoldDB" id="A0A915J6Q8"/>
<keyword evidence="8" id="KW-1133">Transmembrane helix</keyword>
<dbReference type="FunFam" id="2.60.40.60:FF:000116">
    <property type="entry name" value="Dachsous cadherin-related 2"/>
    <property type="match status" value="1"/>
</dbReference>
<dbReference type="GO" id="GO:0005886">
    <property type="term" value="C:plasma membrane"/>
    <property type="evidence" value="ECO:0007669"/>
    <property type="project" value="UniProtKB-SubCell"/>
</dbReference>
<keyword evidence="3" id="KW-0812">Transmembrane</keyword>
<dbReference type="SMART" id="SM00112">
    <property type="entry name" value="CA"/>
    <property type="match status" value="5"/>
</dbReference>
<dbReference type="Gene3D" id="2.60.40.60">
    <property type="entry name" value="Cadherins"/>
    <property type="match status" value="5"/>
</dbReference>
<keyword evidence="7" id="KW-0130">Cell adhesion</keyword>
<protein>
    <submittedName>
        <fullName evidence="15">Cadherin domain-containing protein</fullName>
    </submittedName>
</protein>
<dbReference type="PANTHER" id="PTHR24026">
    <property type="entry name" value="FAT ATYPICAL CADHERIN-RELATED"/>
    <property type="match status" value="1"/>
</dbReference>
<dbReference type="FunFam" id="2.60.40.60:FF:000020">
    <property type="entry name" value="Dachsous cadherin-related 1b"/>
    <property type="match status" value="1"/>
</dbReference>
<keyword evidence="10" id="KW-0325">Glycoprotein</keyword>
<accession>A0A915J6Q8</accession>
<dbReference type="GO" id="GO:0009653">
    <property type="term" value="P:anatomical structure morphogenesis"/>
    <property type="evidence" value="ECO:0007669"/>
    <property type="project" value="UniProtKB-ARBA"/>
</dbReference>